<keyword evidence="3" id="KW-1185">Reference proteome</keyword>
<evidence type="ECO:0000313" key="3">
    <source>
        <dbReference type="Proteomes" id="UP000215914"/>
    </source>
</evidence>
<keyword evidence="2" id="KW-0418">Kinase</keyword>
<dbReference type="EMBL" id="MNCJ02000319">
    <property type="protein sequence ID" value="KAF5811059.1"/>
    <property type="molecule type" value="Genomic_DNA"/>
</dbReference>
<dbReference type="GO" id="GO:0016301">
    <property type="term" value="F:kinase activity"/>
    <property type="evidence" value="ECO:0007669"/>
    <property type="project" value="UniProtKB-KW"/>
</dbReference>
<dbReference type="Gramene" id="mRNA:HanXRQr2_Chr04g0177021">
    <property type="protein sequence ID" value="mRNA:HanXRQr2_Chr04g0177021"/>
    <property type="gene ID" value="HanXRQr2_Chr04g0177021"/>
</dbReference>
<sequence>MVHMQFVWSHGGNQVFLCGDFTGWVKYQQIVPVEGSAMTFVTICDLPLGIISYI</sequence>
<organism evidence="2 3">
    <name type="scientific">Helianthus annuus</name>
    <name type="common">Common sunflower</name>
    <dbReference type="NCBI Taxonomy" id="4232"/>
    <lineage>
        <taxon>Eukaryota</taxon>
        <taxon>Viridiplantae</taxon>
        <taxon>Streptophyta</taxon>
        <taxon>Embryophyta</taxon>
        <taxon>Tracheophyta</taxon>
        <taxon>Spermatophyta</taxon>
        <taxon>Magnoliopsida</taxon>
        <taxon>eudicotyledons</taxon>
        <taxon>Gunneridae</taxon>
        <taxon>Pentapetalae</taxon>
        <taxon>asterids</taxon>
        <taxon>campanulids</taxon>
        <taxon>Asterales</taxon>
        <taxon>Asteraceae</taxon>
        <taxon>Asteroideae</taxon>
        <taxon>Heliantheae alliance</taxon>
        <taxon>Heliantheae</taxon>
        <taxon>Helianthus</taxon>
    </lineage>
</organism>
<gene>
    <name evidence="2" type="ORF">HanXRQr2_Chr04g0177021</name>
</gene>
<reference evidence="2" key="2">
    <citation type="submission" date="2020-06" db="EMBL/GenBank/DDBJ databases">
        <title>Helianthus annuus Genome sequencing and assembly Release 2.</title>
        <authorList>
            <person name="Gouzy J."/>
            <person name="Langlade N."/>
            <person name="Munos S."/>
        </authorList>
    </citation>
    <scope>NUCLEOTIDE SEQUENCE</scope>
    <source>
        <tissue evidence="2">Leaves</tissue>
    </source>
</reference>
<dbReference type="GO" id="GO:0009507">
    <property type="term" value="C:chloroplast"/>
    <property type="evidence" value="ECO:0007669"/>
    <property type="project" value="UniProtKB-ARBA"/>
</dbReference>
<dbReference type="SUPFAM" id="SSF81296">
    <property type="entry name" value="E set domains"/>
    <property type="match status" value="1"/>
</dbReference>
<dbReference type="InterPro" id="IPR013783">
    <property type="entry name" value="Ig-like_fold"/>
</dbReference>
<keyword evidence="2" id="KW-0808">Transferase</keyword>
<proteinExistence type="predicted"/>
<dbReference type="Gene3D" id="2.60.40.10">
    <property type="entry name" value="Immunoglobulins"/>
    <property type="match status" value="1"/>
</dbReference>
<dbReference type="Pfam" id="PF16561">
    <property type="entry name" value="AMPK1_CBM"/>
    <property type="match status" value="1"/>
</dbReference>
<dbReference type="Proteomes" id="UP000215914">
    <property type="component" value="Unassembled WGS sequence"/>
</dbReference>
<accession>A0A9K3J933</accession>
<dbReference type="InterPro" id="IPR014756">
    <property type="entry name" value="Ig_E-set"/>
</dbReference>
<name>A0A9K3J933_HELAN</name>
<dbReference type="InterPro" id="IPR032640">
    <property type="entry name" value="AMPK1_CBM"/>
</dbReference>
<comment type="caution">
    <text evidence="2">The sequence shown here is derived from an EMBL/GenBank/DDBJ whole genome shotgun (WGS) entry which is preliminary data.</text>
</comment>
<evidence type="ECO:0000259" key="1">
    <source>
        <dbReference type="Pfam" id="PF16561"/>
    </source>
</evidence>
<dbReference type="AlphaFoldDB" id="A0A9K3J933"/>
<protein>
    <submittedName>
        <fullName evidence="2">AMP-activated kinase, glycogen-binding protein</fullName>
    </submittedName>
</protein>
<feature type="domain" description="AMP-activated protein kinase glycogen-binding" evidence="1">
    <location>
        <begin position="3"/>
        <end position="53"/>
    </location>
</feature>
<reference evidence="2" key="1">
    <citation type="journal article" date="2017" name="Nature">
        <title>The sunflower genome provides insights into oil metabolism, flowering and Asterid evolution.</title>
        <authorList>
            <person name="Badouin H."/>
            <person name="Gouzy J."/>
            <person name="Grassa C.J."/>
            <person name="Murat F."/>
            <person name="Staton S.E."/>
            <person name="Cottret L."/>
            <person name="Lelandais-Briere C."/>
            <person name="Owens G.L."/>
            <person name="Carrere S."/>
            <person name="Mayjonade B."/>
            <person name="Legrand L."/>
            <person name="Gill N."/>
            <person name="Kane N.C."/>
            <person name="Bowers J.E."/>
            <person name="Hubner S."/>
            <person name="Bellec A."/>
            <person name="Berard A."/>
            <person name="Berges H."/>
            <person name="Blanchet N."/>
            <person name="Boniface M.C."/>
            <person name="Brunel D."/>
            <person name="Catrice O."/>
            <person name="Chaidir N."/>
            <person name="Claudel C."/>
            <person name="Donnadieu C."/>
            <person name="Faraut T."/>
            <person name="Fievet G."/>
            <person name="Helmstetter N."/>
            <person name="King M."/>
            <person name="Knapp S.J."/>
            <person name="Lai Z."/>
            <person name="Le Paslier M.C."/>
            <person name="Lippi Y."/>
            <person name="Lorenzon L."/>
            <person name="Mandel J.R."/>
            <person name="Marage G."/>
            <person name="Marchand G."/>
            <person name="Marquand E."/>
            <person name="Bret-Mestries E."/>
            <person name="Morien E."/>
            <person name="Nambeesan S."/>
            <person name="Nguyen T."/>
            <person name="Pegot-Espagnet P."/>
            <person name="Pouilly N."/>
            <person name="Raftis F."/>
            <person name="Sallet E."/>
            <person name="Schiex T."/>
            <person name="Thomas J."/>
            <person name="Vandecasteele C."/>
            <person name="Vares D."/>
            <person name="Vear F."/>
            <person name="Vautrin S."/>
            <person name="Crespi M."/>
            <person name="Mangin B."/>
            <person name="Burke J.M."/>
            <person name="Salse J."/>
            <person name="Munos S."/>
            <person name="Vincourt P."/>
            <person name="Rieseberg L.H."/>
            <person name="Langlade N.B."/>
        </authorList>
    </citation>
    <scope>NUCLEOTIDE SEQUENCE</scope>
    <source>
        <tissue evidence="2">Leaves</tissue>
    </source>
</reference>
<evidence type="ECO:0000313" key="2">
    <source>
        <dbReference type="EMBL" id="KAF5811059.1"/>
    </source>
</evidence>